<gene>
    <name evidence="10" type="ORF">B3C1_16737</name>
</gene>
<dbReference type="FunFam" id="1.10.287.950:FF:000001">
    <property type="entry name" value="Methyl-accepting chemotaxis sensory transducer"/>
    <property type="match status" value="1"/>
</dbReference>
<protein>
    <submittedName>
        <fullName evidence="10">Methyl-accepting chemotaxis sensory transducer</fullName>
    </submittedName>
</protein>
<feature type="transmembrane region" description="Helical" evidence="6">
    <location>
        <begin position="6"/>
        <end position="28"/>
    </location>
</feature>
<keyword evidence="11" id="KW-1185">Reference proteome</keyword>
<dbReference type="PROSITE" id="PS50885">
    <property type="entry name" value="HAMP"/>
    <property type="match status" value="1"/>
</dbReference>
<dbReference type="PROSITE" id="PS51753">
    <property type="entry name" value="HBM"/>
    <property type="match status" value="1"/>
</dbReference>
<dbReference type="eggNOG" id="COG0840">
    <property type="taxonomic scope" value="Bacteria"/>
</dbReference>
<dbReference type="SMART" id="SM01358">
    <property type="entry name" value="HBM"/>
    <property type="match status" value="1"/>
</dbReference>
<evidence type="ECO:0000256" key="4">
    <source>
        <dbReference type="ARBA" id="ARBA00029447"/>
    </source>
</evidence>
<dbReference type="InterPro" id="IPR032255">
    <property type="entry name" value="HBM"/>
</dbReference>
<keyword evidence="3 5" id="KW-0807">Transducer</keyword>
<sequence length="635" mass="68360">MENLSVATKLAIGFGIVLVLAMVIAGAGNHGLNSVLERSEKVNIGGDLNDMLMDSEVNRRDFLVSGEAKHIDAFNKAVDRVKGSIDKNMALFHDQDDLDRLTLIKKTASNYQQDFAQFVALSKEKDQVRGSWVKIGNTMVGKVTQLNESLVNMAELTADDAVVRNALISADINQRVAMLRYHMRGYIFDESAKNLDAAMTTMAEIQDLAATLNVGTSDMNTLTEALKALSGYREHVERLNKVVSAMEQLRRKLNQGAEVLSSEVDKMMAEQSRKRQADGDRANLTQGVVVVLALILGAAAAWIITGQIVGPLRETVKAARTIAKGDLTQRINTQRKDELGQMQEAMAHMNDTLRDVMGQIGSSVAQLAASAEQLSAVTEQNSAGMQRQRAETDQVATAINEMTATVQEVARNAELAAVAASEADHTTGDGNKAVGKAVEQIETLSREIEITAQAMAHLKNESDSIGKVLDVIKAVAEQTNLLALNAAIEAARAGEAGRGFAVVADEVRGLARRTQESTEEIEALIAALQKGTQESVLMMDKSRHLTDDTVSLAQQAGVMLTEIANAVSRIQDMNHQIATAAEEQSTVAEDINKSVVQVREIAEQTASASEETANATESLAGLGAELQSLVARFKL</sequence>
<reference evidence="10 11" key="1">
    <citation type="journal article" date="2012" name="J. Bacteriol.">
        <title>Genome Sequence of Gallaecimonas xiamenensis Type Strain 3-C-1.</title>
        <authorList>
            <person name="Lai Q."/>
            <person name="Wang L."/>
            <person name="Wang W."/>
            <person name="Shao Z."/>
        </authorList>
    </citation>
    <scope>NUCLEOTIDE SEQUENCE [LARGE SCALE GENOMIC DNA]</scope>
    <source>
        <strain evidence="10 11">3-C-1</strain>
    </source>
</reference>
<dbReference type="PATRIC" id="fig|745411.4.peg.3297"/>
<accession>K2JCY7</accession>
<dbReference type="EMBL" id="AMRI01000030">
    <property type="protein sequence ID" value="EKE68479.1"/>
    <property type="molecule type" value="Genomic_DNA"/>
</dbReference>
<dbReference type="Pfam" id="PF00015">
    <property type="entry name" value="MCPsignal"/>
    <property type="match status" value="1"/>
</dbReference>
<dbReference type="Pfam" id="PF16591">
    <property type="entry name" value="HBM"/>
    <property type="match status" value="1"/>
</dbReference>
<evidence type="ECO:0000259" key="7">
    <source>
        <dbReference type="PROSITE" id="PS50111"/>
    </source>
</evidence>
<feature type="domain" description="HAMP" evidence="8">
    <location>
        <begin position="306"/>
        <end position="358"/>
    </location>
</feature>
<dbReference type="Gene3D" id="1.20.1440.210">
    <property type="match status" value="1"/>
</dbReference>
<evidence type="ECO:0000256" key="2">
    <source>
        <dbReference type="ARBA" id="ARBA00022500"/>
    </source>
</evidence>
<dbReference type="Proteomes" id="UP000006755">
    <property type="component" value="Unassembled WGS sequence"/>
</dbReference>
<evidence type="ECO:0000256" key="5">
    <source>
        <dbReference type="PROSITE-ProRule" id="PRU00284"/>
    </source>
</evidence>
<keyword evidence="6" id="KW-0472">Membrane</keyword>
<dbReference type="PANTHER" id="PTHR32089:SF120">
    <property type="entry name" value="METHYL-ACCEPTING CHEMOTAXIS PROTEIN TLPQ"/>
    <property type="match status" value="1"/>
</dbReference>
<dbReference type="GO" id="GO:0006935">
    <property type="term" value="P:chemotaxis"/>
    <property type="evidence" value="ECO:0007669"/>
    <property type="project" value="UniProtKB-KW"/>
</dbReference>
<dbReference type="CDD" id="cd11386">
    <property type="entry name" value="MCP_signal"/>
    <property type="match status" value="1"/>
</dbReference>
<dbReference type="STRING" id="745411.B3C1_16737"/>
<evidence type="ECO:0000259" key="9">
    <source>
        <dbReference type="PROSITE" id="PS51753"/>
    </source>
</evidence>
<feature type="transmembrane region" description="Helical" evidence="6">
    <location>
        <begin position="282"/>
        <end position="304"/>
    </location>
</feature>
<dbReference type="AlphaFoldDB" id="K2JCY7"/>
<name>K2JCY7_9GAMM</name>
<comment type="caution">
    <text evidence="10">The sequence shown here is derived from an EMBL/GenBank/DDBJ whole genome shotgun (WGS) entry which is preliminary data.</text>
</comment>
<evidence type="ECO:0000313" key="10">
    <source>
        <dbReference type="EMBL" id="EKE68479.1"/>
    </source>
</evidence>
<keyword evidence="6" id="KW-1133">Transmembrane helix</keyword>
<comment type="similarity">
    <text evidence="4">Belongs to the methyl-accepting chemotaxis (MCP) protein family.</text>
</comment>
<dbReference type="InterPro" id="IPR003660">
    <property type="entry name" value="HAMP_dom"/>
</dbReference>
<evidence type="ECO:0000259" key="8">
    <source>
        <dbReference type="PROSITE" id="PS50885"/>
    </source>
</evidence>
<dbReference type="InterPro" id="IPR004089">
    <property type="entry name" value="MCPsignal_dom"/>
</dbReference>
<dbReference type="GO" id="GO:0007165">
    <property type="term" value="P:signal transduction"/>
    <property type="evidence" value="ECO:0007669"/>
    <property type="project" value="UniProtKB-KW"/>
</dbReference>
<dbReference type="SUPFAM" id="SSF58104">
    <property type="entry name" value="Methyl-accepting chemotaxis protein (MCP) signaling domain"/>
    <property type="match status" value="1"/>
</dbReference>
<feature type="domain" description="HBM" evidence="9">
    <location>
        <begin position="37"/>
        <end position="279"/>
    </location>
</feature>
<organism evidence="10 11">
    <name type="scientific">Gallaecimonas xiamenensis 3-C-1</name>
    <dbReference type="NCBI Taxonomy" id="745411"/>
    <lineage>
        <taxon>Bacteria</taxon>
        <taxon>Pseudomonadati</taxon>
        <taxon>Pseudomonadota</taxon>
        <taxon>Gammaproteobacteria</taxon>
        <taxon>Enterobacterales</taxon>
        <taxon>Gallaecimonadaceae</taxon>
        <taxon>Gallaecimonas</taxon>
    </lineage>
</organism>
<evidence type="ECO:0000256" key="3">
    <source>
        <dbReference type="ARBA" id="ARBA00023224"/>
    </source>
</evidence>
<dbReference type="PANTHER" id="PTHR32089">
    <property type="entry name" value="METHYL-ACCEPTING CHEMOTAXIS PROTEIN MCPB"/>
    <property type="match status" value="1"/>
</dbReference>
<evidence type="ECO:0000313" key="11">
    <source>
        <dbReference type="Proteomes" id="UP000006755"/>
    </source>
</evidence>
<dbReference type="SMART" id="SM00283">
    <property type="entry name" value="MA"/>
    <property type="match status" value="1"/>
</dbReference>
<feature type="domain" description="Methyl-accepting transducer" evidence="7">
    <location>
        <begin position="363"/>
        <end position="599"/>
    </location>
</feature>
<keyword evidence="6" id="KW-0812">Transmembrane</keyword>
<evidence type="ECO:0000256" key="1">
    <source>
        <dbReference type="ARBA" id="ARBA00004370"/>
    </source>
</evidence>
<dbReference type="PROSITE" id="PS50111">
    <property type="entry name" value="CHEMOTAXIS_TRANSDUC_2"/>
    <property type="match status" value="1"/>
</dbReference>
<dbReference type="CDD" id="cd06225">
    <property type="entry name" value="HAMP"/>
    <property type="match status" value="1"/>
</dbReference>
<keyword evidence="2" id="KW-0145">Chemotaxis</keyword>
<dbReference type="Pfam" id="PF00672">
    <property type="entry name" value="HAMP"/>
    <property type="match status" value="1"/>
</dbReference>
<dbReference type="Gene3D" id="1.10.287.950">
    <property type="entry name" value="Methyl-accepting chemotaxis protein"/>
    <property type="match status" value="1"/>
</dbReference>
<dbReference type="SMART" id="SM00304">
    <property type="entry name" value="HAMP"/>
    <property type="match status" value="2"/>
</dbReference>
<proteinExistence type="inferred from homology"/>
<comment type="subcellular location">
    <subcellularLocation>
        <location evidence="1">Membrane</location>
    </subcellularLocation>
</comment>
<dbReference type="GO" id="GO:0005886">
    <property type="term" value="C:plasma membrane"/>
    <property type="evidence" value="ECO:0007669"/>
    <property type="project" value="UniProtKB-ARBA"/>
</dbReference>
<evidence type="ECO:0000256" key="6">
    <source>
        <dbReference type="SAM" id="Phobius"/>
    </source>
</evidence>